<evidence type="ECO:0000256" key="4">
    <source>
        <dbReference type="RuleBase" id="RU367022"/>
    </source>
</evidence>
<keyword evidence="4" id="KW-0187">Copper transport</keyword>
<comment type="similarity">
    <text evidence="4">Belongs to the copper transporter (Ctr) (TC 1.A.56) family. SLC31A subfamily.</text>
</comment>
<evidence type="ECO:0000256" key="3">
    <source>
        <dbReference type="ARBA" id="ARBA00023136"/>
    </source>
</evidence>
<comment type="caution">
    <text evidence="5">The sequence shown here is derived from an EMBL/GenBank/DDBJ whole genome shotgun (WGS) entry which is preliminary data.</text>
</comment>
<keyword evidence="2 4" id="KW-1133">Transmembrane helix</keyword>
<dbReference type="EMBL" id="JBFXLS010000049">
    <property type="protein sequence ID" value="KAL2823813.1"/>
    <property type="molecule type" value="Genomic_DNA"/>
</dbReference>
<keyword evidence="6" id="KW-1185">Reference proteome</keyword>
<evidence type="ECO:0000256" key="2">
    <source>
        <dbReference type="ARBA" id="ARBA00022989"/>
    </source>
</evidence>
<gene>
    <name evidence="5" type="ORF">BDW59DRAFT_162974</name>
</gene>
<keyword evidence="4" id="KW-0186">Copper</keyword>
<keyword evidence="3 4" id="KW-0472">Membrane</keyword>
<feature type="transmembrane region" description="Helical" evidence="4">
    <location>
        <begin position="24"/>
        <end position="43"/>
    </location>
</feature>
<evidence type="ECO:0000256" key="1">
    <source>
        <dbReference type="ARBA" id="ARBA00022692"/>
    </source>
</evidence>
<dbReference type="Pfam" id="PF04145">
    <property type="entry name" value="Ctr"/>
    <property type="match status" value="1"/>
</dbReference>
<dbReference type="InterPro" id="IPR007274">
    <property type="entry name" value="Cop_transporter"/>
</dbReference>
<reference evidence="5 6" key="1">
    <citation type="submission" date="2024-07" db="EMBL/GenBank/DDBJ databases">
        <title>Section-level genome sequencing and comparative genomics of Aspergillus sections Usti and Cavernicolus.</title>
        <authorList>
            <consortium name="Lawrence Berkeley National Laboratory"/>
            <person name="Nybo J.L."/>
            <person name="Vesth T.C."/>
            <person name="Theobald S."/>
            <person name="Frisvad J.C."/>
            <person name="Larsen T.O."/>
            <person name="Kjaerboelling I."/>
            <person name="Rothschild-Mancinelli K."/>
            <person name="Lyhne E.K."/>
            <person name="Kogle M.E."/>
            <person name="Barry K."/>
            <person name="Clum A."/>
            <person name="Na H."/>
            <person name="Ledsgaard L."/>
            <person name="Lin J."/>
            <person name="Lipzen A."/>
            <person name="Kuo A."/>
            <person name="Riley R."/>
            <person name="Mondo S."/>
            <person name="LaButti K."/>
            <person name="Haridas S."/>
            <person name="Pangalinan J."/>
            <person name="Salamov A.A."/>
            <person name="Simmons B.A."/>
            <person name="Magnuson J.K."/>
            <person name="Chen J."/>
            <person name="Drula E."/>
            <person name="Henrissat B."/>
            <person name="Wiebenga A."/>
            <person name="Lubbers R.J."/>
            <person name="Gomes A.C."/>
            <person name="Makela M.R."/>
            <person name="Stajich J."/>
            <person name="Grigoriev I.V."/>
            <person name="Mortensen U.H."/>
            <person name="De vries R.P."/>
            <person name="Baker S.E."/>
            <person name="Andersen M.R."/>
        </authorList>
    </citation>
    <scope>NUCLEOTIDE SEQUENCE [LARGE SCALE GENOMIC DNA]</scope>
    <source>
        <strain evidence="5 6">CBS 600.67</strain>
    </source>
</reference>
<keyword evidence="4" id="KW-0406">Ion transport</keyword>
<proteinExistence type="inferred from homology"/>
<protein>
    <recommendedName>
        <fullName evidence="4">Copper transport protein</fullName>
    </recommendedName>
</protein>
<organism evidence="5 6">
    <name type="scientific">Aspergillus cavernicola</name>
    <dbReference type="NCBI Taxonomy" id="176166"/>
    <lineage>
        <taxon>Eukaryota</taxon>
        <taxon>Fungi</taxon>
        <taxon>Dikarya</taxon>
        <taxon>Ascomycota</taxon>
        <taxon>Pezizomycotina</taxon>
        <taxon>Eurotiomycetes</taxon>
        <taxon>Eurotiomycetidae</taxon>
        <taxon>Eurotiales</taxon>
        <taxon>Aspergillaceae</taxon>
        <taxon>Aspergillus</taxon>
        <taxon>Aspergillus subgen. Nidulantes</taxon>
    </lineage>
</organism>
<comment type="subcellular location">
    <subcellularLocation>
        <location evidence="4">Membrane</location>
        <topology evidence="4">Multi-pass membrane protein</topology>
    </subcellularLocation>
</comment>
<dbReference type="Proteomes" id="UP001610335">
    <property type="component" value="Unassembled WGS sequence"/>
</dbReference>
<keyword evidence="1 4" id="KW-0812">Transmembrane</keyword>
<name>A0ABR4IAF2_9EURO</name>
<evidence type="ECO:0000313" key="6">
    <source>
        <dbReference type="Proteomes" id="UP001610335"/>
    </source>
</evidence>
<evidence type="ECO:0000313" key="5">
    <source>
        <dbReference type="EMBL" id="KAL2823813.1"/>
    </source>
</evidence>
<accession>A0ABR4IAF2</accession>
<sequence length="161" mass="18235">MPSTFTSSTTITLFFSAWTTTSTTTYLLTLLLLFALAFLNRFLAALRFQLQHSPLHTTPGVSILAPPRSRRYRTTPKARRSPLPLYIQVDKDEEGENPPHCNEEVSGLVSARPEHHCIWVRVKNYLAAMFPKWTPSGPWSWRGDGGRALLEGMRAFIGYLL</sequence>
<keyword evidence="4" id="KW-0813">Transport</keyword>